<evidence type="ECO:0000313" key="1">
    <source>
        <dbReference type="EMBL" id="MDQ0189759.1"/>
    </source>
</evidence>
<dbReference type="Gene3D" id="3.90.1720.10">
    <property type="entry name" value="endopeptidase domain like (from Nostoc punctiforme)"/>
    <property type="match status" value="1"/>
</dbReference>
<name>A0ABT9XHH5_9BACL</name>
<dbReference type="RefSeq" id="WP_274456742.1">
    <property type="nucleotide sequence ID" value="NZ_CP067097.1"/>
</dbReference>
<proteinExistence type="predicted"/>
<dbReference type="EMBL" id="JAUSTP010000010">
    <property type="protein sequence ID" value="MDQ0189759.1"/>
    <property type="molecule type" value="Genomic_DNA"/>
</dbReference>
<dbReference type="SUPFAM" id="SSF54001">
    <property type="entry name" value="Cysteine proteinases"/>
    <property type="match status" value="1"/>
</dbReference>
<accession>A0ABT9XHH5</accession>
<evidence type="ECO:0008006" key="3">
    <source>
        <dbReference type="Google" id="ProtNLM"/>
    </source>
</evidence>
<organism evidence="1 2">
    <name type="scientific">Alicyclobacillus cycloheptanicus</name>
    <dbReference type="NCBI Taxonomy" id="1457"/>
    <lineage>
        <taxon>Bacteria</taxon>
        <taxon>Bacillati</taxon>
        <taxon>Bacillota</taxon>
        <taxon>Bacilli</taxon>
        <taxon>Bacillales</taxon>
        <taxon>Alicyclobacillaceae</taxon>
        <taxon>Alicyclobacillus</taxon>
    </lineage>
</organism>
<protein>
    <recommendedName>
        <fullName evidence="3">Permuted papain-like amidase YaeF/Yiix C92 family enzyme</fullName>
    </recommendedName>
</protein>
<sequence length="158" mass="17319">MQPADLIFIRGTEGIAGPIKWLTQSPYTHIAGLVDEGQIFESQAGRRAGFESVETYKGVADVYRCPLVTEEQRREIINAVLQWAGSGYDYLRFGSLACRQILGAVIPMPVYSSRTRHICTTLWVDAYRAAGIDLCPGVAHPTPGELAQSPLLEFAGSF</sequence>
<dbReference type="Proteomes" id="UP001232973">
    <property type="component" value="Unassembled WGS sequence"/>
</dbReference>
<reference evidence="1 2" key="1">
    <citation type="submission" date="2023-07" db="EMBL/GenBank/DDBJ databases">
        <title>Genomic Encyclopedia of Type Strains, Phase IV (KMG-IV): sequencing the most valuable type-strain genomes for metagenomic binning, comparative biology and taxonomic classification.</title>
        <authorList>
            <person name="Goeker M."/>
        </authorList>
    </citation>
    <scope>NUCLEOTIDE SEQUENCE [LARGE SCALE GENOMIC DNA]</scope>
    <source>
        <strain evidence="1 2">DSM 4006</strain>
    </source>
</reference>
<evidence type="ECO:0000313" key="2">
    <source>
        <dbReference type="Proteomes" id="UP001232973"/>
    </source>
</evidence>
<keyword evidence="2" id="KW-1185">Reference proteome</keyword>
<gene>
    <name evidence="1" type="ORF">J2S03_001606</name>
</gene>
<comment type="caution">
    <text evidence="1">The sequence shown here is derived from an EMBL/GenBank/DDBJ whole genome shotgun (WGS) entry which is preliminary data.</text>
</comment>
<dbReference type="InterPro" id="IPR038765">
    <property type="entry name" value="Papain-like_cys_pep_sf"/>
</dbReference>